<accession>A0AAW2IH71</accession>
<feature type="domain" description="Major facilitator superfamily (MFS) profile" evidence="6">
    <location>
        <begin position="22"/>
        <end position="466"/>
    </location>
</feature>
<keyword evidence="4 5" id="KW-0472">Membrane</keyword>
<dbReference type="Pfam" id="PF00083">
    <property type="entry name" value="Sugar_tr"/>
    <property type="match status" value="1"/>
</dbReference>
<dbReference type="InterPro" id="IPR036259">
    <property type="entry name" value="MFS_trans_sf"/>
</dbReference>
<dbReference type="SUPFAM" id="SSF103473">
    <property type="entry name" value="MFS general substrate transporter"/>
    <property type="match status" value="1"/>
</dbReference>
<keyword evidence="3 5" id="KW-1133">Transmembrane helix</keyword>
<evidence type="ECO:0000256" key="4">
    <source>
        <dbReference type="ARBA" id="ARBA00023136"/>
    </source>
</evidence>
<feature type="transmembrane region" description="Helical" evidence="5">
    <location>
        <begin position="411"/>
        <end position="431"/>
    </location>
</feature>
<organism evidence="7">
    <name type="scientific">Menopon gallinae</name>
    <name type="common">poultry shaft louse</name>
    <dbReference type="NCBI Taxonomy" id="328185"/>
    <lineage>
        <taxon>Eukaryota</taxon>
        <taxon>Metazoa</taxon>
        <taxon>Ecdysozoa</taxon>
        <taxon>Arthropoda</taxon>
        <taxon>Hexapoda</taxon>
        <taxon>Insecta</taxon>
        <taxon>Pterygota</taxon>
        <taxon>Neoptera</taxon>
        <taxon>Paraneoptera</taxon>
        <taxon>Psocodea</taxon>
        <taxon>Troctomorpha</taxon>
        <taxon>Phthiraptera</taxon>
        <taxon>Amblycera</taxon>
        <taxon>Menoponidae</taxon>
        <taxon>Menopon</taxon>
    </lineage>
</organism>
<proteinExistence type="predicted"/>
<evidence type="ECO:0000259" key="6">
    <source>
        <dbReference type="PROSITE" id="PS50850"/>
    </source>
</evidence>
<dbReference type="GO" id="GO:0022857">
    <property type="term" value="F:transmembrane transporter activity"/>
    <property type="evidence" value="ECO:0007669"/>
    <property type="project" value="InterPro"/>
</dbReference>
<keyword evidence="2 5" id="KW-0812">Transmembrane</keyword>
<dbReference type="GO" id="GO:0016020">
    <property type="term" value="C:membrane"/>
    <property type="evidence" value="ECO:0007669"/>
    <property type="project" value="UniProtKB-SubCell"/>
</dbReference>
<feature type="transmembrane region" description="Helical" evidence="5">
    <location>
        <begin position="152"/>
        <end position="173"/>
    </location>
</feature>
<evidence type="ECO:0000256" key="5">
    <source>
        <dbReference type="SAM" id="Phobius"/>
    </source>
</evidence>
<feature type="transmembrane region" description="Helical" evidence="5">
    <location>
        <begin position="377"/>
        <end position="399"/>
    </location>
</feature>
<dbReference type="AlphaFoldDB" id="A0AAW2IH71"/>
<dbReference type="InterPro" id="IPR005829">
    <property type="entry name" value="Sugar_transporter_CS"/>
</dbReference>
<sequence length="497" mass="55291">MIFHFDFIRKGLMQLWSYELTRMLLITLAAHTHSISVGLTQGYSAVLLPQISNPNGTVHATTEESSWVASLGVISTPFGALAAGLIVDVLGRKLTLIVTCLPYLVGWVCMAFANDVGLLYVARAITGFASGMTTANFLYVAEVSSKQHRSMLSSLGSINVSFGLVIVYTLGFTTTWQKAALIASSFSVLTAFAMLKVPESPSWLVKRGEFEEAKKALAWIRPDPLVAEAELSAMVSSKIEADQNKLQLTEANKTPLKRLVHKIKLSARAILLPTVYKPFSILVMFFVFQQGSGLYTCLFYSTHIFKEFGTEYDENLITVSMGVFRFVMAFIGIFLMAKIGRRPLAIVSGTCMCVSLFFACIHLSLRDYLPPYLDFIPLVSVLFYVGFSMTGFLPLPWILNSELFPLDHRGLFSGMVSFIGYFLIFISVKIYPDLMRLLKLEGLLWVFFAMTCLGTVFFYFFLPETKDKTLKEISMSFLKKGSADVEAGKSSGKDIQR</sequence>
<comment type="subcellular location">
    <subcellularLocation>
        <location evidence="1">Membrane</location>
        <topology evidence="1">Multi-pass membrane protein</topology>
    </subcellularLocation>
</comment>
<feature type="transmembrane region" description="Helical" evidence="5">
    <location>
        <begin position="443"/>
        <end position="462"/>
    </location>
</feature>
<dbReference type="Gene3D" id="1.20.1250.20">
    <property type="entry name" value="MFS general substrate transporter like domains"/>
    <property type="match status" value="1"/>
</dbReference>
<dbReference type="FunFam" id="1.20.1250.20:FF:000249">
    <property type="entry name" value="facilitated trehalose transporter Tret1"/>
    <property type="match status" value="1"/>
</dbReference>
<reference evidence="7" key="1">
    <citation type="journal article" date="2024" name="Gigascience">
        <title>Chromosome-level genome of the poultry shaft louse Menopon gallinae provides insight into the host-switching and adaptive evolution of parasitic lice.</title>
        <authorList>
            <person name="Xu Y."/>
            <person name="Ma L."/>
            <person name="Liu S."/>
            <person name="Liang Y."/>
            <person name="Liu Q."/>
            <person name="He Z."/>
            <person name="Tian L."/>
            <person name="Duan Y."/>
            <person name="Cai W."/>
            <person name="Li H."/>
            <person name="Song F."/>
        </authorList>
    </citation>
    <scope>NUCLEOTIDE SEQUENCE</scope>
    <source>
        <strain evidence="7">Cailab_2023a</strain>
    </source>
</reference>
<feature type="transmembrane region" description="Helical" evidence="5">
    <location>
        <begin position="344"/>
        <end position="365"/>
    </location>
</feature>
<protein>
    <recommendedName>
        <fullName evidence="6">Major facilitator superfamily (MFS) profile domain-containing protein</fullName>
    </recommendedName>
</protein>
<name>A0AAW2IH71_9NEOP</name>
<evidence type="ECO:0000256" key="2">
    <source>
        <dbReference type="ARBA" id="ARBA00022692"/>
    </source>
</evidence>
<evidence type="ECO:0000313" key="7">
    <source>
        <dbReference type="EMBL" id="KAL0281241.1"/>
    </source>
</evidence>
<comment type="caution">
    <text evidence="7">The sequence shown here is derived from an EMBL/GenBank/DDBJ whole genome shotgun (WGS) entry which is preliminary data.</text>
</comment>
<dbReference type="PROSITE" id="PS00216">
    <property type="entry name" value="SUGAR_TRANSPORT_1"/>
    <property type="match status" value="1"/>
</dbReference>
<feature type="transmembrane region" description="Helical" evidence="5">
    <location>
        <begin position="316"/>
        <end position="337"/>
    </location>
</feature>
<evidence type="ECO:0000256" key="1">
    <source>
        <dbReference type="ARBA" id="ARBA00004141"/>
    </source>
</evidence>
<dbReference type="PANTHER" id="PTHR48021">
    <property type="match status" value="1"/>
</dbReference>
<feature type="transmembrane region" description="Helical" evidence="5">
    <location>
        <begin position="94"/>
        <end position="113"/>
    </location>
</feature>
<gene>
    <name evidence="7" type="ORF">PYX00_002290</name>
</gene>
<dbReference type="EMBL" id="JARGDH010000001">
    <property type="protein sequence ID" value="KAL0281241.1"/>
    <property type="molecule type" value="Genomic_DNA"/>
</dbReference>
<dbReference type="InterPro" id="IPR005828">
    <property type="entry name" value="MFS_sugar_transport-like"/>
</dbReference>
<feature type="transmembrane region" description="Helical" evidence="5">
    <location>
        <begin position="119"/>
        <end position="140"/>
    </location>
</feature>
<dbReference type="PANTHER" id="PTHR48021:SF32">
    <property type="entry name" value="FACILITATED TREHALOSE TRANSPORTER TRET1-2 HOMOLOG-LIKE PROTEIN"/>
    <property type="match status" value="1"/>
</dbReference>
<dbReference type="InterPro" id="IPR020846">
    <property type="entry name" value="MFS_dom"/>
</dbReference>
<dbReference type="PROSITE" id="PS50850">
    <property type="entry name" value="MFS"/>
    <property type="match status" value="1"/>
</dbReference>
<feature type="transmembrane region" description="Helical" evidence="5">
    <location>
        <begin position="179"/>
        <end position="197"/>
    </location>
</feature>
<feature type="transmembrane region" description="Helical" evidence="5">
    <location>
        <begin position="66"/>
        <end position="87"/>
    </location>
</feature>
<dbReference type="InterPro" id="IPR050549">
    <property type="entry name" value="MFS_Trehalose_Transporter"/>
</dbReference>
<evidence type="ECO:0000256" key="3">
    <source>
        <dbReference type="ARBA" id="ARBA00022989"/>
    </source>
</evidence>